<dbReference type="AlphaFoldDB" id="A0A8S2YLV8"/>
<reference evidence="1" key="1">
    <citation type="submission" date="2021-02" db="EMBL/GenBank/DDBJ databases">
        <authorList>
            <person name="Nowell W R."/>
        </authorList>
    </citation>
    <scope>NUCLEOTIDE SEQUENCE</scope>
</reference>
<proteinExistence type="predicted"/>
<gene>
    <name evidence="1" type="ORF">TMI583_LOCUS50178</name>
</gene>
<accession>A0A8S2YLV8</accession>
<organism evidence="1 2">
    <name type="scientific">Didymodactylos carnosus</name>
    <dbReference type="NCBI Taxonomy" id="1234261"/>
    <lineage>
        <taxon>Eukaryota</taxon>
        <taxon>Metazoa</taxon>
        <taxon>Spiralia</taxon>
        <taxon>Gnathifera</taxon>
        <taxon>Rotifera</taxon>
        <taxon>Eurotatoria</taxon>
        <taxon>Bdelloidea</taxon>
        <taxon>Philodinida</taxon>
        <taxon>Philodinidae</taxon>
        <taxon>Didymodactylos</taxon>
    </lineage>
</organism>
<evidence type="ECO:0000313" key="1">
    <source>
        <dbReference type="EMBL" id="CAF4571305.1"/>
    </source>
</evidence>
<name>A0A8S2YLV8_9BILA</name>
<evidence type="ECO:0000313" key="2">
    <source>
        <dbReference type="Proteomes" id="UP000682733"/>
    </source>
</evidence>
<comment type="caution">
    <text evidence="1">The sequence shown here is derived from an EMBL/GenBank/DDBJ whole genome shotgun (WGS) entry which is preliminary data.</text>
</comment>
<protein>
    <submittedName>
        <fullName evidence="1">Uncharacterized protein</fullName>
    </submittedName>
</protein>
<dbReference type="Proteomes" id="UP000682733">
    <property type="component" value="Unassembled WGS sequence"/>
</dbReference>
<sequence length="80" mass="9570">MNLDILVQLIILDVSLPQAIIIDYLHATLLRHTKEIITELYALLEPAERQRLDISLKQQRFPHFFNRKMRARSERSEWSL</sequence>
<feature type="non-terminal residue" evidence="1">
    <location>
        <position position="80"/>
    </location>
</feature>
<dbReference type="EMBL" id="CAJOBA010117448">
    <property type="protein sequence ID" value="CAF4571305.1"/>
    <property type="molecule type" value="Genomic_DNA"/>
</dbReference>